<dbReference type="SMART" id="SM00400">
    <property type="entry name" value="ZnF_CHCC"/>
    <property type="match status" value="1"/>
</dbReference>
<evidence type="ECO:0000256" key="7">
    <source>
        <dbReference type="ARBA" id="ARBA00022771"/>
    </source>
</evidence>
<comment type="domain">
    <text evidence="12">Contains an N-terminal zinc-binding domain, a central core domain that contains the primase activity, and a C-terminal DnaB-binding domain.</text>
</comment>
<dbReference type="NCBIfam" id="TIGR01391">
    <property type="entry name" value="dnaG"/>
    <property type="match status" value="1"/>
</dbReference>
<evidence type="ECO:0000256" key="14">
    <source>
        <dbReference type="PIRSR" id="PIRSR002811-1"/>
    </source>
</evidence>
<dbReference type="Gene3D" id="3.40.1360.10">
    <property type="match status" value="1"/>
</dbReference>
<dbReference type="InterPro" id="IPR050219">
    <property type="entry name" value="DnaG_primase"/>
</dbReference>
<evidence type="ECO:0000256" key="5">
    <source>
        <dbReference type="ARBA" id="ARBA00022705"/>
    </source>
</evidence>
<dbReference type="GO" id="GO:0005737">
    <property type="term" value="C:cytoplasm"/>
    <property type="evidence" value="ECO:0007669"/>
    <property type="project" value="TreeGrafter"/>
</dbReference>
<keyword evidence="8 12" id="KW-0862">Zinc</keyword>
<dbReference type="GO" id="GO:0003899">
    <property type="term" value="F:DNA-directed RNA polymerase activity"/>
    <property type="evidence" value="ECO:0007669"/>
    <property type="project" value="UniProtKB-UniRule"/>
</dbReference>
<evidence type="ECO:0000256" key="12">
    <source>
        <dbReference type="HAMAP-Rule" id="MF_00974"/>
    </source>
</evidence>
<dbReference type="InterPro" id="IPR034151">
    <property type="entry name" value="TOPRIM_DnaG_bac"/>
</dbReference>
<dbReference type="Pfam" id="PF08275">
    <property type="entry name" value="DNAG_N"/>
    <property type="match status" value="1"/>
</dbReference>
<dbReference type="Pfam" id="PF13155">
    <property type="entry name" value="Toprim_2"/>
    <property type="match status" value="1"/>
</dbReference>
<comment type="function">
    <text evidence="12 13">RNA polymerase that catalyzes the synthesis of short RNA molecules used as primers for DNA polymerase during DNA replication.</text>
</comment>
<feature type="zinc finger region" description="CHC2-type" evidence="12 14">
    <location>
        <begin position="39"/>
        <end position="63"/>
    </location>
</feature>
<comment type="subunit">
    <text evidence="12">Monomer. Interacts with DnaB.</text>
</comment>
<dbReference type="GO" id="GO:1990077">
    <property type="term" value="C:primosome complex"/>
    <property type="evidence" value="ECO:0007669"/>
    <property type="project" value="UniProtKB-KW"/>
</dbReference>
<dbReference type="EC" id="2.7.7.101" evidence="12"/>
<dbReference type="PANTHER" id="PTHR30313">
    <property type="entry name" value="DNA PRIMASE"/>
    <property type="match status" value="1"/>
</dbReference>
<evidence type="ECO:0000256" key="6">
    <source>
        <dbReference type="ARBA" id="ARBA00022723"/>
    </source>
</evidence>
<dbReference type="PANTHER" id="PTHR30313:SF2">
    <property type="entry name" value="DNA PRIMASE"/>
    <property type="match status" value="1"/>
</dbReference>
<evidence type="ECO:0000256" key="4">
    <source>
        <dbReference type="ARBA" id="ARBA00022695"/>
    </source>
</evidence>
<keyword evidence="9" id="KW-0460">Magnesium</keyword>
<dbReference type="OrthoDB" id="9803773at2"/>
<keyword evidence="10 12" id="KW-0238">DNA-binding</keyword>
<dbReference type="GO" id="GO:0006269">
    <property type="term" value="P:DNA replication, synthesis of primer"/>
    <property type="evidence" value="ECO:0007669"/>
    <property type="project" value="UniProtKB-UniRule"/>
</dbReference>
<dbReference type="SMART" id="SM00493">
    <property type="entry name" value="TOPRIM"/>
    <property type="match status" value="1"/>
</dbReference>
<feature type="domain" description="Toprim" evidence="15">
    <location>
        <begin position="256"/>
        <end position="337"/>
    </location>
</feature>
<comment type="catalytic activity">
    <reaction evidence="12">
        <text>ssDNA + n NTP = ssDNA/pppN(pN)n-1 hybrid + (n-1) diphosphate.</text>
        <dbReference type="EC" id="2.7.7.101"/>
    </reaction>
</comment>
<name>A0A2K9BK50_9MOLU</name>
<dbReference type="InterPro" id="IPR006171">
    <property type="entry name" value="TOPRIM_dom"/>
</dbReference>
<dbReference type="InterPro" id="IPR002694">
    <property type="entry name" value="Znf_CHC2"/>
</dbReference>
<evidence type="ECO:0000313" key="16">
    <source>
        <dbReference type="EMBL" id="AUF83616.1"/>
    </source>
</evidence>
<dbReference type="RefSeq" id="WP_027048035.1">
    <property type="nucleotide sequence ID" value="NZ_CP025257.1"/>
</dbReference>
<organism evidence="16 17">
    <name type="scientific">Mesoplasma syrphidae</name>
    <dbReference type="NCBI Taxonomy" id="225999"/>
    <lineage>
        <taxon>Bacteria</taxon>
        <taxon>Bacillati</taxon>
        <taxon>Mycoplasmatota</taxon>
        <taxon>Mollicutes</taxon>
        <taxon>Entomoplasmatales</taxon>
        <taxon>Entomoplasmataceae</taxon>
        <taxon>Mesoplasma</taxon>
    </lineage>
</organism>
<protein>
    <recommendedName>
        <fullName evidence="12 13">DNA primase</fullName>
        <ecNumber evidence="12">2.7.7.101</ecNumber>
    </recommendedName>
</protein>
<dbReference type="InterPro" id="IPR006295">
    <property type="entry name" value="DNA_primase_DnaG"/>
</dbReference>
<dbReference type="Gene3D" id="3.90.580.10">
    <property type="entry name" value="Zinc finger, CHC2-type domain"/>
    <property type="match status" value="1"/>
</dbReference>
<evidence type="ECO:0000256" key="13">
    <source>
        <dbReference type="PIRNR" id="PIRNR002811"/>
    </source>
</evidence>
<keyword evidence="3 12" id="KW-0808">Transferase</keyword>
<dbReference type="HAMAP" id="MF_00974">
    <property type="entry name" value="DNA_primase_DnaG"/>
    <property type="match status" value="1"/>
</dbReference>
<dbReference type="GO" id="GO:0000428">
    <property type="term" value="C:DNA-directed RNA polymerase complex"/>
    <property type="evidence" value="ECO:0007669"/>
    <property type="project" value="UniProtKB-KW"/>
</dbReference>
<keyword evidence="11 12" id="KW-0804">Transcription</keyword>
<dbReference type="KEGG" id="msyr:CXP39_02265"/>
<evidence type="ECO:0000313" key="17">
    <source>
        <dbReference type="Proteomes" id="UP000233419"/>
    </source>
</evidence>
<dbReference type="InterPro" id="IPR036977">
    <property type="entry name" value="DNA_primase_Znf_CHC2"/>
</dbReference>
<dbReference type="PIRSF" id="PIRSF002811">
    <property type="entry name" value="DnaG"/>
    <property type="match status" value="1"/>
</dbReference>
<dbReference type="InterPro" id="IPR037068">
    <property type="entry name" value="DNA_primase_core_N_sf"/>
</dbReference>
<keyword evidence="4 12" id="KW-0548">Nucleotidyltransferase</keyword>
<dbReference type="AlphaFoldDB" id="A0A2K9BK50"/>
<comment type="cofactor">
    <cofactor evidence="12 13 14">
        <name>Zn(2+)</name>
        <dbReference type="ChEBI" id="CHEBI:29105"/>
    </cofactor>
    <text evidence="12 13 14">Binds 1 zinc ion per monomer.</text>
</comment>
<dbReference type="SUPFAM" id="SSF57783">
    <property type="entry name" value="Zinc beta-ribbon"/>
    <property type="match status" value="1"/>
</dbReference>
<dbReference type="PROSITE" id="PS50880">
    <property type="entry name" value="TOPRIM"/>
    <property type="match status" value="1"/>
</dbReference>
<dbReference type="Proteomes" id="UP000233419">
    <property type="component" value="Chromosome"/>
</dbReference>
<dbReference type="Gene3D" id="3.90.980.10">
    <property type="entry name" value="DNA primase, catalytic core, N-terminal domain"/>
    <property type="match status" value="1"/>
</dbReference>
<evidence type="ECO:0000256" key="2">
    <source>
        <dbReference type="ARBA" id="ARBA00022515"/>
    </source>
</evidence>
<dbReference type="EMBL" id="CP025257">
    <property type="protein sequence ID" value="AUF83616.1"/>
    <property type="molecule type" value="Genomic_DNA"/>
</dbReference>
<dbReference type="SUPFAM" id="SSF56731">
    <property type="entry name" value="DNA primase core"/>
    <property type="match status" value="1"/>
</dbReference>
<keyword evidence="5 12" id="KW-0235">DNA replication</keyword>
<evidence type="ECO:0000256" key="1">
    <source>
        <dbReference type="ARBA" id="ARBA00022478"/>
    </source>
</evidence>
<keyword evidence="7 12" id="KW-0863">Zinc-finger</keyword>
<evidence type="ECO:0000256" key="11">
    <source>
        <dbReference type="ARBA" id="ARBA00023163"/>
    </source>
</evidence>
<evidence type="ECO:0000256" key="3">
    <source>
        <dbReference type="ARBA" id="ARBA00022679"/>
    </source>
</evidence>
<dbReference type="GO" id="GO:0003677">
    <property type="term" value="F:DNA binding"/>
    <property type="evidence" value="ECO:0007669"/>
    <property type="project" value="UniProtKB-KW"/>
</dbReference>
<dbReference type="GO" id="GO:0008270">
    <property type="term" value="F:zinc ion binding"/>
    <property type="evidence" value="ECO:0007669"/>
    <property type="project" value="UniProtKB-UniRule"/>
</dbReference>
<keyword evidence="1 12" id="KW-0240">DNA-directed RNA polymerase</keyword>
<sequence>MAIISEKKIAEIVEKADIVTIISSYLTLQKKGRNYWGVCPFHQDGNPSMSVSPEKKIFSCFSCHVGGTVIEFVKKFEKINFPSALKKVAEITGIEINELKNYAIKEKYSDDEKMIFKLNEEANNFYRTLMFSQLGKTAHEYLSSRNILNDQISSFEIGYSSRQASLCERLLEKGYSKQQISDAGLGTVYDLEIKDYFVNRIIFPIKNEDNYIIGFSARALNDEKPKYINSRENLIFKKSQLAYNIQNVLRMHMENNQVIVLEGFMDVISLESIGIKNAIAIMGTALSEYHIKLFKSNKMEVKLFLDGDLAGINATIKAAKALMRANIKTTIVDNNTNQDPDELIQDGQKDFVISRIEDSTHPAIFLVKKMWENVDNNNPDSISQYLTKIGDFIDGIKDPVIIDKTILLLMKLTKLTQSTIIQMLRIQSTVSSNKVNGNSKKIFVDKQENTIKNSKPLAREVDPIIKKAYEIAEQKVFVSLLKSSQYLDKIAQNIELIINNNIRSAMRGIISEYRCGNYHGGNPEQALKLIEDRIVDYRNQIELILANKIIMLDASEKEIDDAFIMLNQYQSYLAVHRAEIELKNATSSEEKMLIMQRLDILRKMANKMKR</sequence>
<proteinExistence type="inferred from homology"/>
<evidence type="ECO:0000259" key="15">
    <source>
        <dbReference type="PROSITE" id="PS50880"/>
    </source>
</evidence>
<dbReference type="Pfam" id="PF01807">
    <property type="entry name" value="Zn_ribbon_DnaG"/>
    <property type="match status" value="1"/>
</dbReference>
<keyword evidence="2 12" id="KW-0639">Primosome</keyword>
<dbReference type="InterPro" id="IPR030846">
    <property type="entry name" value="DnaG_bac"/>
</dbReference>
<dbReference type="InterPro" id="IPR013264">
    <property type="entry name" value="DNAG_N"/>
</dbReference>
<keyword evidence="6 12" id="KW-0479">Metal-binding</keyword>
<keyword evidence="17" id="KW-1185">Reference proteome</keyword>
<accession>A0A2K9BK50</accession>
<evidence type="ECO:0000256" key="8">
    <source>
        <dbReference type="ARBA" id="ARBA00022833"/>
    </source>
</evidence>
<dbReference type="FunFam" id="3.90.580.10:FF:000001">
    <property type="entry name" value="DNA primase"/>
    <property type="match status" value="1"/>
</dbReference>
<evidence type="ECO:0000256" key="10">
    <source>
        <dbReference type="ARBA" id="ARBA00023125"/>
    </source>
</evidence>
<reference evidence="16 17" key="1">
    <citation type="submission" date="2017-12" db="EMBL/GenBank/DDBJ databases">
        <title>Mesoplasma syrphidae YJS, Complete Genome.</title>
        <authorList>
            <person name="Knight T.F."/>
            <person name="Citino T."/>
            <person name="Rubinstein R."/>
            <person name="Neuschaefer Z."/>
        </authorList>
    </citation>
    <scope>NUCLEOTIDE SEQUENCE [LARGE SCALE GENOMIC DNA]</scope>
    <source>
        <strain evidence="16 17">YJS</strain>
    </source>
</reference>
<comment type="similarity">
    <text evidence="12 13">Belongs to the DnaG primase family.</text>
</comment>
<dbReference type="CDD" id="cd03364">
    <property type="entry name" value="TOPRIM_DnaG_primases"/>
    <property type="match status" value="1"/>
</dbReference>
<gene>
    <name evidence="12 16" type="primary">dnaG</name>
    <name evidence="16" type="ORF">CXP39_02265</name>
</gene>
<evidence type="ECO:0000256" key="9">
    <source>
        <dbReference type="ARBA" id="ARBA00022842"/>
    </source>
</evidence>